<dbReference type="Pfam" id="PF00059">
    <property type="entry name" value="Lectin_C"/>
    <property type="match status" value="1"/>
</dbReference>
<organism evidence="2 3">
    <name type="scientific">Haplochromis burtoni</name>
    <name type="common">Burton's mouthbrooder</name>
    <name type="synonym">Chromis burtoni</name>
    <dbReference type="NCBI Taxonomy" id="8153"/>
    <lineage>
        <taxon>Eukaryota</taxon>
        <taxon>Metazoa</taxon>
        <taxon>Chordata</taxon>
        <taxon>Craniata</taxon>
        <taxon>Vertebrata</taxon>
        <taxon>Euteleostomi</taxon>
        <taxon>Actinopterygii</taxon>
        <taxon>Neopterygii</taxon>
        <taxon>Teleostei</taxon>
        <taxon>Neoteleostei</taxon>
        <taxon>Acanthomorphata</taxon>
        <taxon>Ovalentaria</taxon>
        <taxon>Cichlomorphae</taxon>
        <taxon>Cichliformes</taxon>
        <taxon>Cichlidae</taxon>
        <taxon>African cichlids</taxon>
        <taxon>Pseudocrenilabrinae</taxon>
        <taxon>Haplochromini</taxon>
        <taxon>Haplochromis</taxon>
    </lineage>
</organism>
<dbReference type="InterPro" id="IPR001304">
    <property type="entry name" value="C-type_lectin-like"/>
</dbReference>
<dbReference type="AlphaFoldDB" id="A0A3Q2X2L8"/>
<sequence>SNVAWVTCSTCISSSSYSGTLLIQCVPCSDQLPRRLLCLRSCLSRGLTEERKLPAWLLYMRLNSHATFWLKKCFFYVKQNFLTTIIKENTWIGLTDNGMEGQWKWVDGTPLTLSLHVSRLSQNKGKGLKMDATDYMTITGDCGSRVGSSPSNRKVAGSSPSLDSLGRCVIGQDTSPVAY</sequence>
<keyword evidence="3" id="KW-1185">Reference proteome</keyword>
<dbReference type="SUPFAM" id="SSF56436">
    <property type="entry name" value="C-type lectin-like"/>
    <property type="match status" value="1"/>
</dbReference>
<name>A0A3Q2X2L8_HAPBU</name>
<reference evidence="2" key="1">
    <citation type="submission" date="2025-08" db="UniProtKB">
        <authorList>
            <consortium name="Ensembl"/>
        </authorList>
    </citation>
    <scope>IDENTIFICATION</scope>
</reference>
<protein>
    <recommendedName>
        <fullName evidence="1">C-type lectin domain-containing protein</fullName>
    </recommendedName>
</protein>
<dbReference type="InterPro" id="IPR016186">
    <property type="entry name" value="C-type_lectin-like/link_sf"/>
</dbReference>
<evidence type="ECO:0000313" key="3">
    <source>
        <dbReference type="Proteomes" id="UP000264840"/>
    </source>
</evidence>
<dbReference type="InterPro" id="IPR016187">
    <property type="entry name" value="CTDL_fold"/>
</dbReference>
<dbReference type="PROSITE" id="PS50041">
    <property type="entry name" value="C_TYPE_LECTIN_2"/>
    <property type="match status" value="1"/>
</dbReference>
<reference evidence="2" key="2">
    <citation type="submission" date="2025-09" db="UniProtKB">
        <authorList>
            <consortium name="Ensembl"/>
        </authorList>
    </citation>
    <scope>IDENTIFICATION</scope>
</reference>
<dbReference type="Ensembl" id="ENSHBUT00000032192.1">
    <property type="protein sequence ID" value="ENSHBUP00000029094.1"/>
    <property type="gene ID" value="ENSHBUG00000013299.1"/>
</dbReference>
<evidence type="ECO:0000313" key="2">
    <source>
        <dbReference type="Ensembl" id="ENSHBUP00000029094.1"/>
    </source>
</evidence>
<feature type="domain" description="C-type lectin" evidence="1">
    <location>
        <begin position="78"/>
        <end position="114"/>
    </location>
</feature>
<accession>A0A3Q2X2L8</accession>
<dbReference type="Gene3D" id="3.10.100.10">
    <property type="entry name" value="Mannose-Binding Protein A, subunit A"/>
    <property type="match status" value="1"/>
</dbReference>
<proteinExistence type="predicted"/>
<dbReference type="Proteomes" id="UP000264840">
    <property type="component" value="Unplaced"/>
</dbReference>
<evidence type="ECO:0000259" key="1">
    <source>
        <dbReference type="PROSITE" id="PS50041"/>
    </source>
</evidence>